<sequence length="112" mass="12981">MAFSEFECARYLKMMEQLVEDIRPPLAIRSEIDYVTELEKQSLMLYEMSPSFSGDGTTQRFPVAKITYVKTKKHWVLYGMRASGKWMQHSTHHLLDLAIGTLKLDPDSNFFG</sequence>
<name>A0A0H3ZVU7_9VIBR</name>
<proteinExistence type="predicted"/>
<accession>A0A0H3ZVU7</accession>
<organism evidence="1">
    <name type="scientific">Vibrio tasmaniensis</name>
    <dbReference type="NCBI Taxonomy" id="212663"/>
    <lineage>
        <taxon>Bacteria</taxon>
        <taxon>Pseudomonadati</taxon>
        <taxon>Pseudomonadota</taxon>
        <taxon>Gammaproteobacteria</taxon>
        <taxon>Vibrionales</taxon>
        <taxon>Vibrionaceae</taxon>
        <taxon>Vibrio</taxon>
    </lineage>
</organism>
<evidence type="ECO:0000313" key="1">
    <source>
        <dbReference type="EMBL" id="AKN37611.1"/>
    </source>
</evidence>
<protein>
    <submittedName>
        <fullName evidence="1">Phage protein</fullName>
    </submittedName>
</protein>
<reference evidence="1" key="1">
    <citation type="journal article" date="2015" name="MBio">
        <title>Eco-Evolutionary Dynamics of Episomes among Ecologically Cohesive Bacterial Populations.</title>
        <authorList>
            <person name="Xue H."/>
            <person name="Cordero O.X."/>
            <person name="Camas F.M."/>
            <person name="Trimble W."/>
            <person name="Meyer F."/>
            <person name="Guglielmini J."/>
            <person name="Rocha E.P."/>
            <person name="Polz M.F."/>
        </authorList>
    </citation>
    <scope>NUCLEOTIDE SEQUENCE</scope>
    <source>
        <strain evidence="1">FF_375</strain>
    </source>
</reference>
<dbReference type="AlphaFoldDB" id="A0A0H3ZVU7"/>
<dbReference type="Pfam" id="PF11225">
    <property type="entry name" value="DUF3024"/>
    <property type="match status" value="1"/>
</dbReference>
<dbReference type="EMBL" id="KP795541">
    <property type="protein sequence ID" value="AKN37611.1"/>
    <property type="molecule type" value="Genomic_DNA"/>
</dbReference>
<dbReference type="InterPro" id="IPR021388">
    <property type="entry name" value="DUF3024"/>
</dbReference>